<name>A0ABV0P123_9TELE</name>
<dbReference type="EMBL" id="JAHRIO010060038">
    <property type="protein sequence ID" value="MEQ2177285.1"/>
    <property type="molecule type" value="Genomic_DNA"/>
</dbReference>
<keyword evidence="3" id="KW-1185">Reference proteome</keyword>
<proteinExistence type="predicted"/>
<dbReference type="Gene3D" id="2.60.40.10">
    <property type="entry name" value="Immunoglobulins"/>
    <property type="match status" value="1"/>
</dbReference>
<dbReference type="PROSITE" id="PS50835">
    <property type="entry name" value="IG_LIKE"/>
    <property type="match status" value="1"/>
</dbReference>
<reference evidence="2 3" key="1">
    <citation type="submission" date="2021-06" db="EMBL/GenBank/DDBJ databases">
        <authorList>
            <person name="Palmer J.M."/>
        </authorList>
    </citation>
    <scope>NUCLEOTIDE SEQUENCE [LARGE SCALE GENOMIC DNA]</scope>
    <source>
        <strain evidence="2 3">GA_2019</strain>
        <tissue evidence="2">Muscle</tissue>
    </source>
</reference>
<gene>
    <name evidence="2" type="primary">KIRREL1_1</name>
    <name evidence="2" type="ORF">GOODEAATRI_002023</name>
</gene>
<evidence type="ECO:0000259" key="1">
    <source>
        <dbReference type="PROSITE" id="PS50835"/>
    </source>
</evidence>
<sequence>WTRYSLMGDPLSGEHSLLIDSAELADDAVYECQATQAALRSHRAKLTVLGKIHCSLMILLASPCARVYRLAEL</sequence>
<feature type="non-terminal residue" evidence="2">
    <location>
        <position position="1"/>
    </location>
</feature>
<dbReference type="Proteomes" id="UP001476798">
    <property type="component" value="Unassembled WGS sequence"/>
</dbReference>
<organism evidence="2 3">
    <name type="scientific">Goodea atripinnis</name>
    <dbReference type="NCBI Taxonomy" id="208336"/>
    <lineage>
        <taxon>Eukaryota</taxon>
        <taxon>Metazoa</taxon>
        <taxon>Chordata</taxon>
        <taxon>Craniata</taxon>
        <taxon>Vertebrata</taxon>
        <taxon>Euteleostomi</taxon>
        <taxon>Actinopterygii</taxon>
        <taxon>Neopterygii</taxon>
        <taxon>Teleostei</taxon>
        <taxon>Neoteleostei</taxon>
        <taxon>Acanthomorphata</taxon>
        <taxon>Ovalentaria</taxon>
        <taxon>Atherinomorphae</taxon>
        <taxon>Cyprinodontiformes</taxon>
        <taxon>Goodeidae</taxon>
        <taxon>Goodea</taxon>
    </lineage>
</organism>
<evidence type="ECO:0000313" key="3">
    <source>
        <dbReference type="Proteomes" id="UP001476798"/>
    </source>
</evidence>
<evidence type="ECO:0000313" key="2">
    <source>
        <dbReference type="EMBL" id="MEQ2177285.1"/>
    </source>
</evidence>
<dbReference type="SUPFAM" id="SSF48726">
    <property type="entry name" value="Immunoglobulin"/>
    <property type="match status" value="1"/>
</dbReference>
<dbReference type="InterPro" id="IPR007110">
    <property type="entry name" value="Ig-like_dom"/>
</dbReference>
<feature type="domain" description="Ig-like" evidence="1">
    <location>
        <begin position="1"/>
        <end position="47"/>
    </location>
</feature>
<dbReference type="InterPro" id="IPR013783">
    <property type="entry name" value="Ig-like_fold"/>
</dbReference>
<dbReference type="InterPro" id="IPR036179">
    <property type="entry name" value="Ig-like_dom_sf"/>
</dbReference>
<accession>A0ABV0P123</accession>
<protein>
    <submittedName>
        <fullName evidence="2">Kin of IRRE-like protein 1</fullName>
    </submittedName>
</protein>
<comment type="caution">
    <text evidence="2">The sequence shown here is derived from an EMBL/GenBank/DDBJ whole genome shotgun (WGS) entry which is preliminary data.</text>
</comment>